<dbReference type="SUPFAM" id="SSF53474">
    <property type="entry name" value="alpha/beta-Hydrolases"/>
    <property type="match status" value="1"/>
</dbReference>
<protein>
    <recommendedName>
        <fullName evidence="2">Thioesterase TesA</fullName>
    </recommendedName>
</protein>
<evidence type="ECO:0000256" key="2">
    <source>
        <dbReference type="ARBA" id="ARBA00015007"/>
    </source>
</evidence>
<comment type="catalytic activity">
    <reaction evidence="3">
        <text>a fatty acyl-CoA + H2O = a fatty acid + CoA + H(+)</text>
        <dbReference type="Rhea" id="RHEA:16781"/>
        <dbReference type="ChEBI" id="CHEBI:15377"/>
        <dbReference type="ChEBI" id="CHEBI:15378"/>
        <dbReference type="ChEBI" id="CHEBI:28868"/>
        <dbReference type="ChEBI" id="CHEBI:57287"/>
        <dbReference type="ChEBI" id="CHEBI:77636"/>
    </reaction>
</comment>
<keyword evidence="6" id="KW-1185">Reference proteome</keyword>
<gene>
    <name evidence="5" type="ORF">NWFMUON74_52630</name>
</gene>
<dbReference type="PANTHER" id="PTHR11487">
    <property type="entry name" value="THIOESTERASE"/>
    <property type="match status" value="1"/>
</dbReference>
<dbReference type="Pfam" id="PF00975">
    <property type="entry name" value="Thioesterase"/>
    <property type="match status" value="1"/>
</dbReference>
<evidence type="ECO:0000256" key="3">
    <source>
        <dbReference type="ARBA" id="ARBA00024293"/>
    </source>
</evidence>
<accession>A0A7G1KRJ4</accession>
<sequence>MVAPAHEVLAVQYPGRQDRRHERCLESVPQLAEHVAAELVPWLDRPLYLFGHSMGASVAFEVARLLEARGTGPAALFVSGRRAPSQVRNETVHLLDDAGVLAEMRRLDGSDARVLDDEEMLRAILPALRADYKAAETYRGEDGAIVSAPIHAHIGLHDPKVTLAEVRAWRDHTTGDFELTTYDGGHFYLGEHAARLVASMEAVMSS</sequence>
<dbReference type="Gene3D" id="3.40.50.1820">
    <property type="entry name" value="alpha/beta hydrolase"/>
    <property type="match status" value="1"/>
</dbReference>
<name>A0A7G1KRJ4_9NOCA</name>
<dbReference type="InterPro" id="IPR001031">
    <property type="entry name" value="Thioesterase"/>
</dbReference>
<dbReference type="EMBL" id="AP023396">
    <property type="protein sequence ID" value="BCK57491.1"/>
    <property type="molecule type" value="Genomic_DNA"/>
</dbReference>
<evidence type="ECO:0000313" key="5">
    <source>
        <dbReference type="EMBL" id="BCK57491.1"/>
    </source>
</evidence>
<evidence type="ECO:0000259" key="4">
    <source>
        <dbReference type="Pfam" id="PF00975"/>
    </source>
</evidence>
<organism evidence="5 6">
    <name type="scientific">Nocardia wallacei</name>
    <dbReference type="NCBI Taxonomy" id="480035"/>
    <lineage>
        <taxon>Bacteria</taxon>
        <taxon>Bacillati</taxon>
        <taxon>Actinomycetota</taxon>
        <taxon>Actinomycetes</taxon>
        <taxon>Mycobacteriales</taxon>
        <taxon>Nocardiaceae</taxon>
        <taxon>Nocardia</taxon>
    </lineage>
</organism>
<dbReference type="PANTHER" id="PTHR11487:SF0">
    <property type="entry name" value="S-ACYL FATTY ACID SYNTHASE THIOESTERASE, MEDIUM CHAIN"/>
    <property type="match status" value="1"/>
</dbReference>
<comment type="similarity">
    <text evidence="1">Belongs to the thioesterase family.</text>
</comment>
<evidence type="ECO:0000256" key="1">
    <source>
        <dbReference type="ARBA" id="ARBA00007169"/>
    </source>
</evidence>
<dbReference type="KEGG" id="nwl:NWFMUON74_52630"/>
<dbReference type="InterPro" id="IPR029058">
    <property type="entry name" value="AB_hydrolase_fold"/>
</dbReference>
<evidence type="ECO:0000313" key="6">
    <source>
        <dbReference type="Proteomes" id="UP000516173"/>
    </source>
</evidence>
<dbReference type="Proteomes" id="UP000516173">
    <property type="component" value="Chromosome"/>
</dbReference>
<feature type="domain" description="Thioesterase" evidence="4">
    <location>
        <begin position="6"/>
        <end position="200"/>
    </location>
</feature>
<dbReference type="GO" id="GO:0008610">
    <property type="term" value="P:lipid biosynthetic process"/>
    <property type="evidence" value="ECO:0007669"/>
    <property type="project" value="TreeGrafter"/>
</dbReference>
<proteinExistence type="inferred from homology"/>
<dbReference type="AlphaFoldDB" id="A0A7G1KRJ4"/>
<reference evidence="5 6" key="1">
    <citation type="submission" date="2020-08" db="EMBL/GenBank/DDBJ databases">
        <title>Genome Sequencing of Nocardia wallacei strain FMUON74 and assembly.</title>
        <authorList>
            <person name="Toyokawa M."/>
            <person name="Uesaka K."/>
        </authorList>
    </citation>
    <scope>NUCLEOTIDE SEQUENCE [LARGE SCALE GENOMIC DNA]</scope>
    <source>
        <strain evidence="5 6">FMUON74</strain>
    </source>
</reference>
<dbReference type="InterPro" id="IPR012223">
    <property type="entry name" value="TEII"/>
</dbReference>